<comment type="caution">
    <text evidence="2">The sequence shown here is derived from an EMBL/GenBank/DDBJ whole genome shotgun (WGS) entry which is preliminary data.</text>
</comment>
<dbReference type="InterPro" id="IPR005358">
    <property type="entry name" value="Puta_zinc/iron-chelating_dom"/>
</dbReference>
<organism evidence="2 3">
    <name type="scientific">Microbulbifer harenosus</name>
    <dbReference type="NCBI Taxonomy" id="2576840"/>
    <lineage>
        <taxon>Bacteria</taxon>
        <taxon>Pseudomonadati</taxon>
        <taxon>Pseudomonadota</taxon>
        <taxon>Gammaproteobacteria</taxon>
        <taxon>Cellvibrionales</taxon>
        <taxon>Microbulbiferaceae</taxon>
        <taxon>Microbulbifer</taxon>
    </lineage>
</organism>
<dbReference type="EMBL" id="VANI01000001">
    <property type="protein sequence ID" value="TLM79918.1"/>
    <property type="molecule type" value="Genomic_DNA"/>
</dbReference>
<dbReference type="Proteomes" id="UP000306791">
    <property type="component" value="Unassembled WGS sequence"/>
</dbReference>
<dbReference type="NCBIfam" id="NF003507">
    <property type="entry name" value="PRK05170.2-5"/>
    <property type="match status" value="1"/>
</dbReference>
<sequence length="173" mass="19427">MTKCGQLPRRTANCPAAEFGVADVVSQRPFWQRKTLAEMTVSEWESLCDGCGRCCLHRLEDEDTGEVYTTRVACKLLDSHSCRCSDYPNRKQKVPDCIQLTPEDAASFAWLPATCAYRLLAQGGRLPEWHPLVSGDPESVHKAGISVRDQVISEEQVQVEDYEDHIVVWIGDD</sequence>
<dbReference type="PANTHER" id="PTHR37421:SF1">
    <property type="entry name" value="UPF0260 PROTEIN YCGN"/>
    <property type="match status" value="1"/>
</dbReference>
<reference evidence="2 3" key="1">
    <citation type="submission" date="2019-05" db="EMBL/GenBank/DDBJ databases">
        <title>Microbulbifer harenosus sp. nov., an alginate-degrading bacterium isolated from coastal sand.</title>
        <authorList>
            <person name="Huang H."/>
            <person name="Mo K."/>
            <person name="Bao S."/>
        </authorList>
    </citation>
    <scope>NUCLEOTIDE SEQUENCE [LARGE SCALE GENOMIC DNA]</scope>
    <source>
        <strain evidence="2 3">HB161719</strain>
    </source>
</reference>
<keyword evidence="3" id="KW-1185">Reference proteome</keyword>
<evidence type="ECO:0000256" key="1">
    <source>
        <dbReference type="HAMAP-Rule" id="MF_00676"/>
    </source>
</evidence>
<dbReference type="PANTHER" id="PTHR37421">
    <property type="entry name" value="UPF0260 PROTEIN YCGN"/>
    <property type="match status" value="1"/>
</dbReference>
<dbReference type="PIRSF" id="PIRSF006173">
    <property type="entry name" value="UCP006173"/>
    <property type="match status" value="1"/>
</dbReference>
<dbReference type="NCBIfam" id="NF003501">
    <property type="entry name" value="PRK05170.1-5"/>
    <property type="match status" value="1"/>
</dbReference>
<dbReference type="Pfam" id="PF03692">
    <property type="entry name" value="CxxCxxCC"/>
    <property type="match status" value="1"/>
</dbReference>
<evidence type="ECO:0000313" key="2">
    <source>
        <dbReference type="EMBL" id="TLM79918.1"/>
    </source>
</evidence>
<accession>A0ABY2UNN8</accession>
<comment type="similarity">
    <text evidence="1">Belongs to the UPF0260 family.</text>
</comment>
<evidence type="ECO:0000313" key="3">
    <source>
        <dbReference type="Proteomes" id="UP000306791"/>
    </source>
</evidence>
<dbReference type="InterPro" id="IPR008228">
    <property type="entry name" value="UCP006173"/>
</dbReference>
<name>A0ABY2UNN8_9GAMM</name>
<dbReference type="HAMAP" id="MF_00676">
    <property type="entry name" value="UPF0260"/>
    <property type="match status" value="1"/>
</dbReference>
<proteinExistence type="inferred from homology"/>
<gene>
    <name evidence="2" type="ORF">FDY93_00640</name>
</gene>
<protein>
    <recommendedName>
        <fullName evidence="1">UPF0260 protein FDY93_00640</fullName>
    </recommendedName>
</protein>